<dbReference type="AlphaFoldDB" id="A0A848KS10"/>
<feature type="chain" id="PRO_5032734256" evidence="1">
    <location>
        <begin position="35"/>
        <end position="133"/>
    </location>
</feature>
<comment type="caution">
    <text evidence="2">The sequence shown here is derived from an EMBL/GenBank/DDBJ whole genome shotgun (WGS) entry which is preliminary data.</text>
</comment>
<dbReference type="Proteomes" id="UP000550729">
    <property type="component" value="Unassembled WGS sequence"/>
</dbReference>
<name>A0A848KS10_9ACTN</name>
<evidence type="ECO:0000256" key="1">
    <source>
        <dbReference type="SAM" id="SignalP"/>
    </source>
</evidence>
<proteinExistence type="predicted"/>
<organism evidence="2 3">
    <name type="scientific">Gordonia asplenii</name>
    <dbReference type="NCBI Taxonomy" id="2725283"/>
    <lineage>
        <taxon>Bacteria</taxon>
        <taxon>Bacillati</taxon>
        <taxon>Actinomycetota</taxon>
        <taxon>Actinomycetes</taxon>
        <taxon>Mycobacteriales</taxon>
        <taxon>Gordoniaceae</taxon>
        <taxon>Gordonia</taxon>
    </lineage>
</organism>
<evidence type="ECO:0000313" key="3">
    <source>
        <dbReference type="Proteomes" id="UP000550729"/>
    </source>
</evidence>
<dbReference type="RefSeq" id="WP_170193400.1">
    <property type="nucleotide sequence ID" value="NZ_JABBNB010000005.1"/>
</dbReference>
<protein>
    <submittedName>
        <fullName evidence="2">Uncharacterized protein</fullName>
    </submittedName>
</protein>
<sequence>MGSAHAHAIRARRFVVSTVLCGVTLASGAGVANAMVVPASSTTPLFGTDCVYRLEVAVPDAQQVTFIESDVDGERPVEAGTPVLPHHGVASVRWTPTLRGDRILVAQQGAARSVPVPVAVRDGGGALCRSTVG</sequence>
<keyword evidence="1" id="KW-0732">Signal</keyword>
<keyword evidence="3" id="KW-1185">Reference proteome</keyword>
<feature type="signal peptide" evidence="1">
    <location>
        <begin position="1"/>
        <end position="34"/>
    </location>
</feature>
<gene>
    <name evidence="2" type="ORF">HH308_06685</name>
</gene>
<evidence type="ECO:0000313" key="2">
    <source>
        <dbReference type="EMBL" id="NMO00899.1"/>
    </source>
</evidence>
<accession>A0A848KS10</accession>
<reference evidence="2 3" key="1">
    <citation type="submission" date="2020-04" db="EMBL/GenBank/DDBJ databases">
        <title>Gordonia sp. nov. TBRC 11910.</title>
        <authorList>
            <person name="Suriyachadkun C."/>
        </authorList>
    </citation>
    <scope>NUCLEOTIDE SEQUENCE [LARGE SCALE GENOMIC DNA]</scope>
    <source>
        <strain evidence="2 3">TBRC 11910</strain>
    </source>
</reference>
<dbReference type="EMBL" id="JABBNB010000005">
    <property type="protein sequence ID" value="NMO00899.1"/>
    <property type="molecule type" value="Genomic_DNA"/>
</dbReference>